<keyword evidence="3" id="KW-0732">Signal</keyword>
<feature type="compositionally biased region" description="Low complexity" evidence="2">
    <location>
        <begin position="78"/>
        <end position="95"/>
    </location>
</feature>
<organism evidence="4 5">
    <name type="scientific">Parenemella sanctibonifatiensis</name>
    <dbReference type="NCBI Taxonomy" id="2016505"/>
    <lineage>
        <taxon>Bacteria</taxon>
        <taxon>Bacillati</taxon>
        <taxon>Actinomycetota</taxon>
        <taxon>Actinomycetes</taxon>
        <taxon>Propionibacteriales</taxon>
        <taxon>Propionibacteriaceae</taxon>
        <taxon>Parenemella</taxon>
    </lineage>
</organism>
<dbReference type="RefSeq" id="WP_094449347.1">
    <property type="nucleotide sequence ID" value="NZ_NMVI01000002.1"/>
</dbReference>
<feature type="region of interest" description="Disordered" evidence="2">
    <location>
        <begin position="78"/>
        <end position="97"/>
    </location>
</feature>
<evidence type="ECO:0000313" key="4">
    <source>
        <dbReference type="EMBL" id="OYN91487.1"/>
    </source>
</evidence>
<evidence type="ECO:0000313" key="5">
    <source>
        <dbReference type="Proteomes" id="UP000216533"/>
    </source>
</evidence>
<evidence type="ECO:0000256" key="1">
    <source>
        <dbReference type="ARBA" id="ARBA00009108"/>
    </source>
</evidence>
<name>A0A255EIZ3_9ACTN</name>
<dbReference type="InterPro" id="IPR010273">
    <property type="entry name" value="DUF881"/>
</dbReference>
<dbReference type="PANTHER" id="PTHR37313:SF4">
    <property type="entry name" value="CONSERVED MEMBRANE PROTEIN-RELATED"/>
    <property type="match status" value="1"/>
</dbReference>
<comment type="caution">
    <text evidence="4">The sequence shown here is derived from an EMBL/GenBank/DDBJ whole genome shotgun (WGS) entry which is preliminary data.</text>
</comment>
<comment type="similarity">
    <text evidence="1">Belongs to the UPF0749 family.</text>
</comment>
<proteinExistence type="inferred from homology"/>
<evidence type="ECO:0000256" key="2">
    <source>
        <dbReference type="SAM" id="MobiDB-lite"/>
    </source>
</evidence>
<dbReference type="Gene3D" id="3.30.70.1880">
    <property type="entry name" value="Protein of unknown function DUF881"/>
    <property type="match status" value="1"/>
</dbReference>
<sequence>MADHRWTRLARRLLTSAVLALAAAMMTTAAISSQGTDLRPNRNVDLVDLIEEEADRNAELRRDATGLRAEVDALTEPAAGEEGAGLARARQEAGGDPVQGPAIQVTLSDAPDSVLAEGVDESMLVVHQQDIQAVVNAMWAGGAEAMTIQGQRVTSLTAVKCVGNSVVLHGVPYGPPYVIVAVGDTAGMQAQLESDSWVQAYRGFARRYQLGYEQQLLQRASLPGYEGGGELEYASPLR</sequence>
<gene>
    <name evidence="4" type="ORF">CGZ92_00080</name>
</gene>
<evidence type="ECO:0000256" key="3">
    <source>
        <dbReference type="SAM" id="SignalP"/>
    </source>
</evidence>
<accession>A0A255EIZ3</accession>
<dbReference type="GO" id="GO:0005886">
    <property type="term" value="C:plasma membrane"/>
    <property type="evidence" value="ECO:0007669"/>
    <property type="project" value="TreeGrafter"/>
</dbReference>
<feature type="signal peptide" evidence="3">
    <location>
        <begin position="1"/>
        <end position="29"/>
    </location>
</feature>
<dbReference type="EMBL" id="NMVI01000002">
    <property type="protein sequence ID" value="OYN91487.1"/>
    <property type="molecule type" value="Genomic_DNA"/>
</dbReference>
<dbReference type="AlphaFoldDB" id="A0A255EIZ3"/>
<evidence type="ECO:0008006" key="6">
    <source>
        <dbReference type="Google" id="ProtNLM"/>
    </source>
</evidence>
<dbReference type="Pfam" id="PF05949">
    <property type="entry name" value="DUF881"/>
    <property type="match status" value="1"/>
</dbReference>
<protein>
    <recommendedName>
        <fullName evidence="6">DUF881 domain-containing protein</fullName>
    </recommendedName>
</protein>
<dbReference type="Proteomes" id="UP000216533">
    <property type="component" value="Unassembled WGS sequence"/>
</dbReference>
<feature type="chain" id="PRO_5038858211" description="DUF881 domain-containing protein" evidence="3">
    <location>
        <begin position="30"/>
        <end position="238"/>
    </location>
</feature>
<dbReference type="PANTHER" id="PTHR37313">
    <property type="entry name" value="UPF0749 PROTEIN RV1825"/>
    <property type="match status" value="1"/>
</dbReference>
<reference evidence="4 5" key="1">
    <citation type="submission" date="2017-07" db="EMBL/GenBank/DDBJ databases">
        <title>Draft whole genome sequences of clinical Proprionibacteriaceae strains.</title>
        <authorList>
            <person name="Bernier A.-M."/>
            <person name="Bernard K."/>
            <person name="Domingo M.-C."/>
        </authorList>
    </citation>
    <scope>NUCLEOTIDE SEQUENCE [LARGE SCALE GENOMIC DNA]</scope>
    <source>
        <strain evidence="4 5">NML 160184</strain>
    </source>
</reference>